<keyword evidence="2" id="KW-0560">Oxidoreductase</keyword>
<name>A0ABU1WLA4_9BURK</name>
<dbReference type="InterPro" id="IPR036291">
    <property type="entry name" value="NAD(P)-bd_dom_sf"/>
</dbReference>
<dbReference type="SUPFAM" id="SSF51735">
    <property type="entry name" value="NAD(P)-binding Rossmann-fold domains"/>
    <property type="match status" value="1"/>
</dbReference>
<comment type="similarity">
    <text evidence="1">Belongs to the short-chain dehydrogenases/reductases (SDR) family.</text>
</comment>
<evidence type="ECO:0000256" key="1">
    <source>
        <dbReference type="ARBA" id="ARBA00006484"/>
    </source>
</evidence>
<dbReference type="Proteomes" id="UP001265700">
    <property type="component" value="Unassembled WGS sequence"/>
</dbReference>
<dbReference type="PROSITE" id="PS00061">
    <property type="entry name" value="ADH_SHORT"/>
    <property type="match status" value="1"/>
</dbReference>
<dbReference type="InterPro" id="IPR002347">
    <property type="entry name" value="SDR_fam"/>
</dbReference>
<sequence length="278" mass="29622">MKPSHARVLLTGATGGIGQATARALMRAGASLLLVGRSEGALDEMSRQLTAAGASASRVRWIAADLTQARDVQRLVIEAARLDCNVVIHGAGLPAFGAFQTLPAADIRSVLQTNLEVPVLLTQALLPRLLTLPQAQIVCVGSALGRMGLPGFSVYSASKFGLLGFAEALRRELADTTVRVQYIGPRTTRTRFNAPAVTAYNRATGTSADTPEFVANAIVQLLTDGTAERFLGFPERLAVRLNALAPAWFDRVFRKHAAHLRNSQNPTPTAPSTPLARH</sequence>
<dbReference type="SMART" id="SM00822">
    <property type="entry name" value="PKS_KR"/>
    <property type="match status" value="1"/>
</dbReference>
<evidence type="ECO:0000313" key="4">
    <source>
        <dbReference type="EMBL" id="MDR7149984.1"/>
    </source>
</evidence>
<dbReference type="InterPro" id="IPR057326">
    <property type="entry name" value="KR_dom"/>
</dbReference>
<dbReference type="InterPro" id="IPR020904">
    <property type="entry name" value="Sc_DH/Rdtase_CS"/>
</dbReference>
<dbReference type="Pfam" id="PF00106">
    <property type="entry name" value="adh_short"/>
    <property type="match status" value="1"/>
</dbReference>
<evidence type="ECO:0000256" key="2">
    <source>
        <dbReference type="ARBA" id="ARBA00023002"/>
    </source>
</evidence>
<dbReference type="Gene3D" id="3.40.50.720">
    <property type="entry name" value="NAD(P)-binding Rossmann-like Domain"/>
    <property type="match status" value="1"/>
</dbReference>
<dbReference type="PANTHER" id="PTHR44196:SF1">
    <property type="entry name" value="DEHYDROGENASE_REDUCTASE SDR FAMILY MEMBER 7B"/>
    <property type="match status" value="1"/>
</dbReference>
<keyword evidence="5" id="KW-1185">Reference proteome</keyword>
<gene>
    <name evidence="4" type="ORF">J2W49_001939</name>
</gene>
<dbReference type="PANTHER" id="PTHR44196">
    <property type="entry name" value="DEHYDROGENASE/REDUCTASE SDR FAMILY MEMBER 7B"/>
    <property type="match status" value="1"/>
</dbReference>
<feature type="domain" description="Ketoreductase" evidence="3">
    <location>
        <begin position="6"/>
        <end position="186"/>
    </location>
</feature>
<comment type="caution">
    <text evidence="4">The sequence shown here is derived from an EMBL/GenBank/DDBJ whole genome shotgun (WGS) entry which is preliminary data.</text>
</comment>
<dbReference type="RefSeq" id="WP_310314935.1">
    <property type="nucleotide sequence ID" value="NZ_JAVDWU010000003.1"/>
</dbReference>
<reference evidence="4 5" key="1">
    <citation type="submission" date="2023-07" db="EMBL/GenBank/DDBJ databases">
        <title>Sorghum-associated microbial communities from plants grown in Nebraska, USA.</title>
        <authorList>
            <person name="Schachtman D."/>
        </authorList>
    </citation>
    <scope>NUCLEOTIDE SEQUENCE [LARGE SCALE GENOMIC DNA]</scope>
    <source>
        <strain evidence="4 5">4249</strain>
    </source>
</reference>
<dbReference type="NCBIfam" id="NF006565">
    <property type="entry name" value="PRK09072.1"/>
    <property type="match status" value="1"/>
</dbReference>
<evidence type="ECO:0000259" key="3">
    <source>
        <dbReference type="SMART" id="SM00822"/>
    </source>
</evidence>
<accession>A0ABU1WLA4</accession>
<dbReference type="CDD" id="cd05233">
    <property type="entry name" value="SDR_c"/>
    <property type="match status" value="1"/>
</dbReference>
<proteinExistence type="inferred from homology"/>
<dbReference type="EMBL" id="JAVDWU010000003">
    <property type="protein sequence ID" value="MDR7149984.1"/>
    <property type="molecule type" value="Genomic_DNA"/>
</dbReference>
<protein>
    <submittedName>
        <fullName evidence="4">Short-subunit dehydrogenase</fullName>
    </submittedName>
</protein>
<organism evidence="4 5">
    <name type="scientific">Hydrogenophaga palleronii</name>
    <dbReference type="NCBI Taxonomy" id="65655"/>
    <lineage>
        <taxon>Bacteria</taxon>
        <taxon>Pseudomonadati</taxon>
        <taxon>Pseudomonadota</taxon>
        <taxon>Betaproteobacteria</taxon>
        <taxon>Burkholderiales</taxon>
        <taxon>Comamonadaceae</taxon>
        <taxon>Hydrogenophaga</taxon>
    </lineage>
</organism>
<dbReference type="PRINTS" id="PR00081">
    <property type="entry name" value="GDHRDH"/>
</dbReference>
<evidence type="ECO:0000313" key="5">
    <source>
        <dbReference type="Proteomes" id="UP001265700"/>
    </source>
</evidence>